<gene>
    <name evidence="1" type="ORF">SAMN05421827_10216</name>
</gene>
<name>A0A1G7PRV3_9SPHI</name>
<accession>A0A1G7PRV3</accession>
<evidence type="ECO:0000313" key="1">
    <source>
        <dbReference type="EMBL" id="SDF88968.1"/>
    </source>
</evidence>
<sequence length="216" mass="25232">MPCNHKFIEDLNLENLDFQPTTLIVGTFNPAWPANNQSQWFYGRTRNNYFWDVLPALYQQPALRNLLADEIPVIWKMFCKRHKIAITDLVRSVNDADKLNNEHHIFLGDYSDSNIANSFNDFALTDVISLLRQHPSIKSVYLTTKAQIPFFNEIWNAIENYCLENNIHCRRLLTPSGSARYQIPAGYVPQFPVFNGVLANYILENWQREWHEQNLG</sequence>
<reference evidence="2" key="1">
    <citation type="submission" date="2016-10" db="EMBL/GenBank/DDBJ databases">
        <authorList>
            <person name="Varghese N."/>
            <person name="Submissions S."/>
        </authorList>
    </citation>
    <scope>NUCLEOTIDE SEQUENCE [LARGE SCALE GENOMIC DNA]</scope>
    <source>
        <strain evidence="2">DSM 17933</strain>
    </source>
</reference>
<dbReference type="Proteomes" id="UP000199643">
    <property type="component" value="Unassembled WGS sequence"/>
</dbReference>
<dbReference type="EMBL" id="FNCH01000002">
    <property type="protein sequence ID" value="SDF88968.1"/>
    <property type="molecule type" value="Genomic_DNA"/>
</dbReference>
<evidence type="ECO:0008006" key="3">
    <source>
        <dbReference type="Google" id="ProtNLM"/>
    </source>
</evidence>
<dbReference type="Gene3D" id="3.40.470.10">
    <property type="entry name" value="Uracil-DNA glycosylase-like domain"/>
    <property type="match status" value="1"/>
</dbReference>
<dbReference type="OrthoDB" id="9799921at2"/>
<dbReference type="InterPro" id="IPR036895">
    <property type="entry name" value="Uracil-DNA_glycosylase-like_sf"/>
</dbReference>
<dbReference type="STRING" id="405671.SAMN05421827_10216"/>
<proteinExistence type="predicted"/>
<evidence type="ECO:0000313" key="2">
    <source>
        <dbReference type="Proteomes" id="UP000199643"/>
    </source>
</evidence>
<dbReference type="AlphaFoldDB" id="A0A1G7PRV3"/>
<organism evidence="1 2">
    <name type="scientific">Pedobacter terrae</name>
    <dbReference type="NCBI Taxonomy" id="405671"/>
    <lineage>
        <taxon>Bacteria</taxon>
        <taxon>Pseudomonadati</taxon>
        <taxon>Bacteroidota</taxon>
        <taxon>Sphingobacteriia</taxon>
        <taxon>Sphingobacteriales</taxon>
        <taxon>Sphingobacteriaceae</taxon>
        <taxon>Pedobacter</taxon>
    </lineage>
</organism>
<protein>
    <recommendedName>
        <fullName evidence="3">G/U mismatch-specific uracil-DNA glycosylase</fullName>
    </recommendedName>
</protein>
<dbReference type="RefSeq" id="WP_090496764.1">
    <property type="nucleotide sequence ID" value="NZ_FNCH01000002.1"/>
</dbReference>
<keyword evidence="2" id="KW-1185">Reference proteome</keyword>